<organism evidence="2 3">
    <name type="scientific">Paramecium octaurelia</name>
    <dbReference type="NCBI Taxonomy" id="43137"/>
    <lineage>
        <taxon>Eukaryota</taxon>
        <taxon>Sar</taxon>
        <taxon>Alveolata</taxon>
        <taxon>Ciliophora</taxon>
        <taxon>Intramacronucleata</taxon>
        <taxon>Oligohymenophorea</taxon>
        <taxon>Peniculida</taxon>
        <taxon>Parameciidae</taxon>
        <taxon>Paramecium</taxon>
    </lineage>
</organism>
<proteinExistence type="predicted"/>
<dbReference type="EMBL" id="CAJJDP010000059">
    <property type="protein sequence ID" value="CAD8172365.1"/>
    <property type="molecule type" value="Genomic_DNA"/>
</dbReference>
<comment type="caution">
    <text evidence="2">The sequence shown here is derived from an EMBL/GenBank/DDBJ whole genome shotgun (WGS) entry which is preliminary data.</text>
</comment>
<dbReference type="Pfam" id="PF00069">
    <property type="entry name" value="Pkinase"/>
    <property type="match status" value="1"/>
</dbReference>
<dbReference type="InterPro" id="IPR051681">
    <property type="entry name" value="Ser/Thr_Kinases-Pseudokinases"/>
</dbReference>
<dbReference type="Proteomes" id="UP000683925">
    <property type="component" value="Unassembled WGS sequence"/>
</dbReference>
<dbReference type="GO" id="GO:0005524">
    <property type="term" value="F:ATP binding"/>
    <property type="evidence" value="ECO:0007669"/>
    <property type="project" value="InterPro"/>
</dbReference>
<dbReference type="OrthoDB" id="1668230at2759"/>
<sequence>MEPQIKEFVSSLLKTQITDNLTITDKEKRLNHQTGLICFLQGYCLEIGFQVQPNMNQAISHYLHGIKFFADPLCAHQLEQYYNKNKNKILASFCKCLYYLLIELVYEIKHQHKKIECEKYNEALQELAPTPDIPLNQLSNFLQALYLFRENESQQHYDSLLTNYEQMGAKIHAYPLLIKQFTQQTKNPDKLPDTIYKQSQLVNPDPYLNQCLYNISLYGMIDSTHLNSIRQIVFELSFLHRPNPYAEVIEQLYIRGTQYMIHRILLFQKRAKALKDQDLQEEEMKFVDSQNSLISLYILGKRQRDKSKNCLLCKAKELLKNPWPESPFIMFVYMFYQAKLELHHQNHDGYQKLLDQNLFEECKQYYDRNILHFKQVRTLQFYSIRRRLDKQRDKVTFKNKQIQAMFDQRKVQQLDLSRGNFQQIQLSQIELRRSIINQSPERKVIDTIKQTQSVYVNSGNKRVNFDRTIQGPQILPQLEEKQMQKSRFIDLENKIRYSKINLIQSEDISEIQFISKSNRDGQLSLGKYQGQLISIKTLAYMNYEQINQYFKYVKKFANLEHQNLRSIIGYNIDDLQEQDLSGQIRIITYKYDYNLRTFLQKNKISTKEKWHMAVQIIDAIYYLHQHEVIFCNLHPNNILIDGGTHVPVLVDFDLQFDKEYLDIKYMAKQVIEEEMPLFTEKTDIYSIGCILLYLFFGCEFQFQQSNHSTTLTLEAFQTLNPHQSTNVEFLIPPGSEALQERARVITLKCLNGEMELLDLLQHFYDYMNFKQEQSLSKQKSNKKLLFRADHIQVTNPKSIPTTPTSSKLQKVNSNARIHTVNGSEKHDIFLDLKNKRTARKQQISLDSEPKQLFRKASQLTIQSDTDLTNFIQIKTTRTTREHKFEELHQSKTPNNQLIGLGEKKNKFKQCESQKNNNILDLLLLNTQQLKDIFQKVREPQIRSKPKINYIKGFPSDFFSIQ</sequence>
<evidence type="ECO:0000313" key="3">
    <source>
        <dbReference type="Proteomes" id="UP000683925"/>
    </source>
</evidence>
<dbReference type="SMART" id="SM00220">
    <property type="entry name" value="S_TKc"/>
    <property type="match status" value="1"/>
</dbReference>
<dbReference type="AlphaFoldDB" id="A0A8S1V723"/>
<dbReference type="PANTHER" id="PTHR44329:SF214">
    <property type="entry name" value="PROTEIN KINASE DOMAIN-CONTAINING PROTEIN"/>
    <property type="match status" value="1"/>
</dbReference>
<name>A0A8S1V723_PAROT</name>
<evidence type="ECO:0000313" key="2">
    <source>
        <dbReference type="EMBL" id="CAD8172365.1"/>
    </source>
</evidence>
<gene>
    <name evidence="2" type="ORF">POCTA_138.1.T0600076</name>
</gene>
<dbReference type="InterPro" id="IPR000719">
    <property type="entry name" value="Prot_kinase_dom"/>
</dbReference>
<dbReference type="GO" id="GO:0004674">
    <property type="term" value="F:protein serine/threonine kinase activity"/>
    <property type="evidence" value="ECO:0007669"/>
    <property type="project" value="TreeGrafter"/>
</dbReference>
<evidence type="ECO:0000259" key="1">
    <source>
        <dbReference type="PROSITE" id="PS50011"/>
    </source>
</evidence>
<feature type="domain" description="Protein kinase" evidence="1">
    <location>
        <begin position="497"/>
        <end position="793"/>
    </location>
</feature>
<protein>
    <recommendedName>
        <fullName evidence="1">Protein kinase domain-containing protein</fullName>
    </recommendedName>
</protein>
<keyword evidence="3" id="KW-1185">Reference proteome</keyword>
<dbReference type="OMA" id="ENESQQH"/>
<reference evidence="2" key="1">
    <citation type="submission" date="2021-01" db="EMBL/GenBank/DDBJ databases">
        <authorList>
            <consortium name="Genoscope - CEA"/>
            <person name="William W."/>
        </authorList>
    </citation>
    <scope>NUCLEOTIDE SEQUENCE</scope>
</reference>
<dbReference type="PANTHER" id="PTHR44329">
    <property type="entry name" value="SERINE/THREONINE-PROTEIN KINASE TNNI3K-RELATED"/>
    <property type="match status" value="1"/>
</dbReference>
<dbReference type="PROSITE" id="PS50011">
    <property type="entry name" value="PROTEIN_KINASE_DOM"/>
    <property type="match status" value="1"/>
</dbReference>
<accession>A0A8S1V723</accession>